<accession>A0A9W6GPU6</accession>
<organism evidence="2 3">
    <name type="scientific">Propionigenium maris DSM 9537</name>
    <dbReference type="NCBI Taxonomy" id="1123000"/>
    <lineage>
        <taxon>Bacteria</taxon>
        <taxon>Fusobacteriati</taxon>
        <taxon>Fusobacteriota</taxon>
        <taxon>Fusobacteriia</taxon>
        <taxon>Fusobacteriales</taxon>
        <taxon>Fusobacteriaceae</taxon>
        <taxon>Propionigenium</taxon>
    </lineage>
</organism>
<proteinExistence type="predicted"/>
<keyword evidence="3" id="KW-1185">Reference proteome</keyword>
<comment type="caution">
    <text evidence="2">The sequence shown here is derived from an EMBL/GenBank/DDBJ whole genome shotgun (WGS) entry which is preliminary data.</text>
</comment>
<dbReference type="RefSeq" id="WP_281837740.1">
    <property type="nucleotide sequence ID" value="NZ_BSDY01000033.1"/>
</dbReference>
<dbReference type="AlphaFoldDB" id="A0A9W6GPU6"/>
<sequence length="59" mass="7087">MEFIREFLQMDFIQRLWESEFSRYLIIMLGFHLVMGMFGVGCCSRRKHRKGTKKNGSCH</sequence>
<dbReference type="Proteomes" id="UP001144471">
    <property type="component" value="Unassembled WGS sequence"/>
</dbReference>
<feature type="transmembrane region" description="Helical" evidence="1">
    <location>
        <begin position="24"/>
        <end position="44"/>
    </location>
</feature>
<reference evidence="2" key="1">
    <citation type="submission" date="2022-12" db="EMBL/GenBank/DDBJ databases">
        <title>Reference genome sequencing for broad-spectrum identification of bacterial and archaeal isolates by mass spectrometry.</title>
        <authorList>
            <person name="Sekiguchi Y."/>
            <person name="Tourlousse D.M."/>
        </authorList>
    </citation>
    <scope>NUCLEOTIDE SEQUENCE</scope>
    <source>
        <strain evidence="2">10succ1</strain>
    </source>
</reference>
<keyword evidence="1" id="KW-0472">Membrane</keyword>
<dbReference type="EMBL" id="BSDY01000033">
    <property type="protein sequence ID" value="GLI58065.1"/>
    <property type="molecule type" value="Genomic_DNA"/>
</dbReference>
<evidence type="ECO:0000313" key="2">
    <source>
        <dbReference type="EMBL" id="GLI58065.1"/>
    </source>
</evidence>
<evidence type="ECO:0000313" key="3">
    <source>
        <dbReference type="Proteomes" id="UP001144471"/>
    </source>
</evidence>
<name>A0A9W6GPU6_9FUSO</name>
<protein>
    <submittedName>
        <fullName evidence="2">Uncharacterized protein</fullName>
    </submittedName>
</protein>
<keyword evidence="1" id="KW-1133">Transmembrane helix</keyword>
<keyword evidence="1" id="KW-0812">Transmembrane</keyword>
<evidence type="ECO:0000256" key="1">
    <source>
        <dbReference type="SAM" id="Phobius"/>
    </source>
</evidence>
<gene>
    <name evidence="2" type="ORF">PM10SUCC1_35790</name>
</gene>